<comment type="caution">
    <text evidence="2">The sequence shown here is derived from an EMBL/GenBank/DDBJ whole genome shotgun (WGS) entry which is preliminary data.</text>
</comment>
<dbReference type="EMBL" id="BAAALF010000026">
    <property type="protein sequence ID" value="GAA1230212.1"/>
    <property type="molecule type" value="Genomic_DNA"/>
</dbReference>
<organism evidence="2 3">
    <name type="scientific">Kitasatospora nipponensis</name>
    <dbReference type="NCBI Taxonomy" id="258049"/>
    <lineage>
        <taxon>Bacteria</taxon>
        <taxon>Bacillati</taxon>
        <taxon>Actinomycetota</taxon>
        <taxon>Actinomycetes</taxon>
        <taxon>Kitasatosporales</taxon>
        <taxon>Streptomycetaceae</taxon>
        <taxon>Kitasatospora</taxon>
    </lineage>
</organism>
<feature type="region of interest" description="Disordered" evidence="1">
    <location>
        <begin position="149"/>
        <end position="191"/>
    </location>
</feature>
<evidence type="ECO:0000313" key="3">
    <source>
        <dbReference type="Proteomes" id="UP001500037"/>
    </source>
</evidence>
<evidence type="ECO:0000313" key="2">
    <source>
        <dbReference type="EMBL" id="GAA1230212.1"/>
    </source>
</evidence>
<accession>A0ABP4GQ36</accession>
<keyword evidence="3" id="KW-1185">Reference proteome</keyword>
<dbReference type="InterPro" id="IPR010419">
    <property type="entry name" value="CO_DH_gsu"/>
</dbReference>
<dbReference type="SUPFAM" id="SSF55961">
    <property type="entry name" value="Bet v1-like"/>
    <property type="match status" value="1"/>
</dbReference>
<dbReference type="PANTHER" id="PTHR38588">
    <property type="entry name" value="BLL0334 PROTEIN"/>
    <property type="match status" value="1"/>
</dbReference>
<protein>
    <recommendedName>
        <fullName evidence="4">Carbon monoxide dehydrogenase subunit G</fullName>
    </recommendedName>
</protein>
<proteinExistence type="predicted"/>
<dbReference type="RefSeq" id="WP_344441021.1">
    <property type="nucleotide sequence ID" value="NZ_BAAALF010000026.1"/>
</dbReference>
<dbReference type="CDD" id="cd07823">
    <property type="entry name" value="SRPBCC_5"/>
    <property type="match status" value="1"/>
</dbReference>
<sequence>MEFTNEFRVSLPVEASWDLFTDVERIAPCMPGAQLTEVDGDRFHGTVKVRVGAATVQYRGTAAFEERDEALRTVKLTASGRDTHGQGNAEAHITARLAPDGDGTRVTVETRLSVTGKVAQFGQGVMADISRKLLDRFVDCLEEQLAAEHQAGGEAAGESGGEAVPAAQPVAAGPAGAATAAPAPQPQATRSQGEPLDLLAVAGGPVAKRLVPAVLAGLVLLAVVRRLRRRCRAGRACRRPGGGHRGGHRA</sequence>
<name>A0ABP4GQ36_9ACTN</name>
<dbReference type="PANTHER" id="PTHR38588:SF1">
    <property type="entry name" value="BLL0334 PROTEIN"/>
    <property type="match status" value="1"/>
</dbReference>
<evidence type="ECO:0000256" key="1">
    <source>
        <dbReference type="SAM" id="MobiDB-lite"/>
    </source>
</evidence>
<dbReference type="Proteomes" id="UP001500037">
    <property type="component" value="Unassembled WGS sequence"/>
</dbReference>
<dbReference type="InterPro" id="IPR023393">
    <property type="entry name" value="START-like_dom_sf"/>
</dbReference>
<dbReference type="Pfam" id="PF06240">
    <property type="entry name" value="COXG"/>
    <property type="match status" value="1"/>
</dbReference>
<evidence type="ECO:0008006" key="4">
    <source>
        <dbReference type="Google" id="ProtNLM"/>
    </source>
</evidence>
<dbReference type="Gene3D" id="3.30.530.20">
    <property type="match status" value="1"/>
</dbReference>
<reference evidence="3" key="1">
    <citation type="journal article" date="2019" name="Int. J. Syst. Evol. Microbiol.">
        <title>The Global Catalogue of Microorganisms (GCM) 10K type strain sequencing project: providing services to taxonomists for standard genome sequencing and annotation.</title>
        <authorList>
            <consortium name="The Broad Institute Genomics Platform"/>
            <consortium name="The Broad Institute Genome Sequencing Center for Infectious Disease"/>
            <person name="Wu L."/>
            <person name="Ma J."/>
        </authorList>
    </citation>
    <scope>NUCLEOTIDE SEQUENCE [LARGE SCALE GENOMIC DNA]</scope>
    <source>
        <strain evidence="3">JCM 13004</strain>
    </source>
</reference>
<feature type="compositionally biased region" description="Low complexity" evidence="1">
    <location>
        <begin position="161"/>
        <end position="189"/>
    </location>
</feature>
<gene>
    <name evidence="2" type="ORF">GCM10009665_20760</name>
</gene>